<evidence type="ECO:0000313" key="1">
    <source>
        <dbReference type="EMBL" id="PTQ77889.1"/>
    </source>
</evidence>
<evidence type="ECO:0000313" key="2">
    <source>
        <dbReference type="Proteomes" id="UP000244128"/>
    </source>
</evidence>
<protein>
    <recommendedName>
        <fullName evidence="3">Acyl-CoA thioesterase</fullName>
    </recommendedName>
</protein>
<sequence>MVDSFIFKQPVFVDGLVSFYVNIIKIGRTSINADVLVYTQCENGKKVCIQVAETMLTNVSIDNNR</sequence>
<proteinExistence type="predicted"/>
<reference evidence="1 2" key="1">
    <citation type="submission" date="2018-04" db="EMBL/GenBank/DDBJ databases">
        <title>Active sludge and wastewater microbial communities from Klosterneuburg, Austria.</title>
        <authorList>
            <person name="Wagner M."/>
        </authorList>
    </citation>
    <scope>NUCLEOTIDE SEQUENCE [LARGE SCALE GENOMIC DNA]</scope>
    <source>
        <strain evidence="1 2">Nm49</strain>
    </source>
</reference>
<dbReference type="EMBL" id="QAOI01000005">
    <property type="protein sequence ID" value="PTQ77889.1"/>
    <property type="molecule type" value="Genomic_DNA"/>
</dbReference>
<accession>A0A2T5I245</accession>
<dbReference type="Gene3D" id="3.10.129.10">
    <property type="entry name" value="Hotdog Thioesterase"/>
    <property type="match status" value="1"/>
</dbReference>
<dbReference type="RefSeq" id="WP_107802579.1">
    <property type="nucleotide sequence ID" value="NZ_QAOI01000005.1"/>
</dbReference>
<dbReference type="InterPro" id="IPR029069">
    <property type="entry name" value="HotDog_dom_sf"/>
</dbReference>
<dbReference type="SUPFAM" id="SSF54637">
    <property type="entry name" value="Thioesterase/thiol ester dehydrase-isomerase"/>
    <property type="match status" value="1"/>
</dbReference>
<evidence type="ECO:0008006" key="3">
    <source>
        <dbReference type="Google" id="ProtNLM"/>
    </source>
</evidence>
<name>A0A2T5I245_9PROT</name>
<organism evidence="1 2">
    <name type="scientific">Nitrosomonas oligotropha</name>
    <dbReference type="NCBI Taxonomy" id="42354"/>
    <lineage>
        <taxon>Bacteria</taxon>
        <taxon>Pseudomonadati</taxon>
        <taxon>Pseudomonadota</taxon>
        <taxon>Betaproteobacteria</taxon>
        <taxon>Nitrosomonadales</taxon>
        <taxon>Nitrosomonadaceae</taxon>
        <taxon>Nitrosomonas</taxon>
    </lineage>
</organism>
<dbReference type="AlphaFoldDB" id="A0A2T5I245"/>
<comment type="caution">
    <text evidence="1">The sequence shown here is derived from an EMBL/GenBank/DDBJ whole genome shotgun (WGS) entry which is preliminary data.</text>
</comment>
<gene>
    <name evidence="1" type="ORF">C8R26_10560</name>
</gene>
<dbReference type="Proteomes" id="UP000244128">
    <property type="component" value="Unassembled WGS sequence"/>
</dbReference>